<accession>A0A2W7I7L0</accession>
<dbReference type="RefSeq" id="WP_111540290.1">
    <property type="nucleotide sequence ID" value="NZ_QKYV01000002.1"/>
</dbReference>
<feature type="transmembrane region" description="Helical" evidence="1">
    <location>
        <begin position="9"/>
        <end position="27"/>
    </location>
</feature>
<dbReference type="EMBL" id="QKYV01000002">
    <property type="protein sequence ID" value="PZW42644.1"/>
    <property type="molecule type" value="Genomic_DNA"/>
</dbReference>
<comment type="caution">
    <text evidence="2">The sequence shown here is derived from an EMBL/GenBank/DDBJ whole genome shotgun (WGS) entry which is preliminary data.</text>
</comment>
<organism evidence="2 3">
    <name type="scientific">Mesonia algae</name>
    <dbReference type="NCBI Taxonomy" id="213248"/>
    <lineage>
        <taxon>Bacteria</taxon>
        <taxon>Pseudomonadati</taxon>
        <taxon>Bacteroidota</taxon>
        <taxon>Flavobacteriia</taxon>
        <taxon>Flavobacteriales</taxon>
        <taxon>Flavobacteriaceae</taxon>
        <taxon>Mesonia</taxon>
    </lineage>
</organism>
<keyword evidence="1" id="KW-1133">Transmembrane helix</keyword>
<name>A0A2W7I7L0_9FLAO</name>
<sequence>MNSYFKSPPFFITLIIMAFVTFMYFNFKDKYVTNYDNPLEVVVKKKWELPSVLEEVSGIVHIDDQRIACVQDEEGKIFIYNLETKSIEKTVNFGEQGDYEGISIVDNNAFVVKSNGTLYEVKNFMKTDFEVITHNNFLTKDYDIEGLCYDKKNNRLLLACKENEDHRGNFKSVYAFNLPTKELLKTPVFKLMYDNPIFQDFEDDRDEKLFRTSEIGVHPTTNDIYMLDGVIPKILIFNNKWEAKKLLVLDPDAFQQPEGLSFNSNGEMFISNEGDLQSANILQVSLNEKNTGGTEKKVKN</sequence>
<dbReference type="Proteomes" id="UP000249542">
    <property type="component" value="Unassembled WGS sequence"/>
</dbReference>
<keyword evidence="1" id="KW-0472">Membrane</keyword>
<dbReference type="AlphaFoldDB" id="A0A2W7I7L0"/>
<keyword evidence="3" id="KW-1185">Reference proteome</keyword>
<evidence type="ECO:0000313" key="2">
    <source>
        <dbReference type="EMBL" id="PZW42644.1"/>
    </source>
</evidence>
<evidence type="ECO:0000256" key="1">
    <source>
        <dbReference type="SAM" id="Phobius"/>
    </source>
</evidence>
<protein>
    <submittedName>
        <fullName evidence="2">Uncharacterized protein YjiK</fullName>
    </submittedName>
</protein>
<proteinExistence type="predicted"/>
<keyword evidence="1" id="KW-0812">Transmembrane</keyword>
<dbReference type="SUPFAM" id="SSF63825">
    <property type="entry name" value="YWTD domain"/>
    <property type="match status" value="1"/>
</dbReference>
<evidence type="ECO:0000313" key="3">
    <source>
        <dbReference type="Proteomes" id="UP000249542"/>
    </source>
</evidence>
<reference evidence="2 3" key="1">
    <citation type="submission" date="2018-06" db="EMBL/GenBank/DDBJ databases">
        <title>Genomic Encyclopedia of Archaeal and Bacterial Type Strains, Phase II (KMG-II): from individual species to whole genera.</title>
        <authorList>
            <person name="Goeker M."/>
        </authorList>
    </citation>
    <scope>NUCLEOTIDE SEQUENCE [LARGE SCALE GENOMIC DNA]</scope>
    <source>
        <strain evidence="2 3">DSM 15361</strain>
    </source>
</reference>
<gene>
    <name evidence="2" type="ORF">LX95_00960</name>
</gene>